<evidence type="ECO:0000256" key="1">
    <source>
        <dbReference type="SAM" id="MobiDB-lite"/>
    </source>
</evidence>
<protein>
    <submittedName>
        <fullName evidence="2">DNA-3-methyladenine glycosylase I</fullName>
        <ecNumber evidence="2">3.2.2.20</ecNumber>
    </submittedName>
</protein>
<feature type="compositionally biased region" description="Basic and acidic residues" evidence="1">
    <location>
        <begin position="173"/>
        <end position="186"/>
    </location>
</feature>
<feature type="region of interest" description="Disordered" evidence="1">
    <location>
        <begin position="1"/>
        <end position="42"/>
    </location>
</feature>
<dbReference type="RefSeq" id="WP_241727870.1">
    <property type="nucleotide sequence ID" value="NZ_JAPWIO010000016.1"/>
</dbReference>
<name>A0ABT8H588_9ACTN</name>
<organism evidence="2 3">
    <name type="scientific">Dietzia maris</name>
    <dbReference type="NCBI Taxonomy" id="37915"/>
    <lineage>
        <taxon>Bacteria</taxon>
        <taxon>Bacillati</taxon>
        <taxon>Actinomycetota</taxon>
        <taxon>Actinomycetes</taxon>
        <taxon>Mycobacteriales</taxon>
        <taxon>Dietziaceae</taxon>
        <taxon>Dietzia</taxon>
    </lineage>
</organism>
<dbReference type="SUPFAM" id="SSF48150">
    <property type="entry name" value="DNA-glycosylase"/>
    <property type="match status" value="1"/>
</dbReference>
<accession>A0ABT8H588</accession>
<dbReference type="InterPro" id="IPR052891">
    <property type="entry name" value="DNA-3mA_glycosylase"/>
</dbReference>
<sequence>MQTQTQAQSHAQSQTQDDDSAAAPTPADAANPTAPTAGTVLCEDGLRRPPWAARDPLLREYYDTEWGVPVRDEAGLFERLVLEGFQSGLSWVTILRKRPAFREAFAGFSPDAVAAFTEDDVARLVADERIVRNRRKIDAAIANARAVVALRSEGGLGELIWSYRPETTPQPRTADEVPSRSPESEALAKELKRRGFSFVGPVTVFALMEAIGVVDTHLVDSHRRGSSGVWTGGATTLEGAG</sequence>
<dbReference type="EMBL" id="JAUHTB010000023">
    <property type="protein sequence ID" value="MDN4507407.1"/>
    <property type="molecule type" value="Genomic_DNA"/>
</dbReference>
<dbReference type="InterPro" id="IPR005019">
    <property type="entry name" value="Adenine_glyco"/>
</dbReference>
<keyword evidence="2" id="KW-0326">Glycosidase</keyword>
<feature type="compositionally biased region" description="Low complexity" evidence="1">
    <location>
        <begin position="1"/>
        <end position="37"/>
    </location>
</feature>
<dbReference type="Pfam" id="PF03352">
    <property type="entry name" value="Adenine_glyco"/>
    <property type="match status" value="1"/>
</dbReference>
<dbReference type="InterPro" id="IPR011257">
    <property type="entry name" value="DNA_glycosylase"/>
</dbReference>
<reference evidence="2 3" key="1">
    <citation type="submission" date="2023-07" db="EMBL/GenBank/DDBJ databases">
        <title>Strategy for survival of the halotoleranting strain Dietzia MX2 from the Yakshinskoe mineral salts deposit.</title>
        <authorList>
            <person name="Kharitonova M.A."/>
            <person name="Kupriyanova-Ashina F.G."/>
            <person name="Shakirov T.R."/>
            <person name="Vafina M.S."/>
            <person name="Ilinskaya O.N."/>
        </authorList>
    </citation>
    <scope>NUCLEOTIDE SEQUENCE [LARGE SCALE GENOMIC DNA]</scope>
    <source>
        <strain evidence="2 3">MX2</strain>
    </source>
</reference>
<gene>
    <name evidence="2" type="ORF">QYF62_15275</name>
</gene>
<dbReference type="Proteomes" id="UP001172702">
    <property type="component" value="Unassembled WGS sequence"/>
</dbReference>
<proteinExistence type="predicted"/>
<dbReference type="GO" id="GO:0008725">
    <property type="term" value="F:DNA-3-methyladenine glycosylase activity"/>
    <property type="evidence" value="ECO:0007669"/>
    <property type="project" value="UniProtKB-EC"/>
</dbReference>
<comment type="caution">
    <text evidence="2">The sequence shown here is derived from an EMBL/GenBank/DDBJ whole genome shotgun (WGS) entry which is preliminary data.</text>
</comment>
<keyword evidence="3" id="KW-1185">Reference proteome</keyword>
<evidence type="ECO:0000313" key="2">
    <source>
        <dbReference type="EMBL" id="MDN4507407.1"/>
    </source>
</evidence>
<dbReference type="PANTHER" id="PTHR30037">
    <property type="entry name" value="DNA-3-METHYLADENINE GLYCOSYLASE 1"/>
    <property type="match status" value="1"/>
</dbReference>
<dbReference type="EC" id="3.2.2.20" evidence="2"/>
<evidence type="ECO:0000313" key="3">
    <source>
        <dbReference type="Proteomes" id="UP001172702"/>
    </source>
</evidence>
<feature type="region of interest" description="Disordered" evidence="1">
    <location>
        <begin position="167"/>
        <end position="186"/>
    </location>
</feature>
<keyword evidence="2" id="KW-0378">Hydrolase</keyword>
<dbReference type="Gene3D" id="1.10.340.30">
    <property type="entry name" value="Hypothetical protein, domain 2"/>
    <property type="match status" value="1"/>
</dbReference>
<dbReference type="PANTHER" id="PTHR30037:SF4">
    <property type="entry name" value="DNA-3-METHYLADENINE GLYCOSYLASE I"/>
    <property type="match status" value="1"/>
</dbReference>